<comment type="caution">
    <text evidence="2">The sequence shown here is derived from an EMBL/GenBank/DDBJ whole genome shotgun (WGS) entry which is preliminary data.</text>
</comment>
<proteinExistence type="predicted"/>
<feature type="domain" description="Mce/MlaD" evidence="1">
    <location>
        <begin position="30"/>
        <end position="102"/>
    </location>
</feature>
<evidence type="ECO:0000313" key="3">
    <source>
        <dbReference type="Proteomes" id="UP000215506"/>
    </source>
</evidence>
<dbReference type="InterPro" id="IPR003399">
    <property type="entry name" value="Mce/MlaD"/>
</dbReference>
<sequence length="311" mass="32915">MSGMAVIAVASVLCMNHLGLHFDIGENRRTATMAVRDTNGLALGSKVLLRGVEIGEVERMTPSASGVEVEWKYDDSYRIPVHSNFRVDTLSAMGESYIAVSPAATAGPYLPDHARIPSGDVTVPATIQDLSAHLTRLLDQVKPEQVRDIVAQLDIALPNHGVVLVDLSRAWSLFADMTLDRADDLTAVLTKFQALLADSTWISPDLAGSANIVRKFGVGFGDFLDSAVGTTRVAPLPEGISEGVGPFIDKLQQFLDKAAPDLQVLGVAILPSVRAASAAMRTVDISALLDRAIADSSGGAVTVHVGVPEPK</sequence>
<organism evidence="2 3">
    <name type="scientific">Nocardia cerradoensis</name>
    <dbReference type="NCBI Taxonomy" id="85688"/>
    <lineage>
        <taxon>Bacteria</taxon>
        <taxon>Bacillati</taxon>
        <taxon>Actinomycetota</taxon>
        <taxon>Actinomycetes</taxon>
        <taxon>Mycobacteriales</taxon>
        <taxon>Nocardiaceae</taxon>
        <taxon>Nocardia</taxon>
    </lineage>
</organism>
<name>A0A231H814_9NOCA</name>
<dbReference type="GO" id="GO:0005576">
    <property type="term" value="C:extracellular region"/>
    <property type="evidence" value="ECO:0007669"/>
    <property type="project" value="TreeGrafter"/>
</dbReference>
<evidence type="ECO:0000313" key="2">
    <source>
        <dbReference type="EMBL" id="OXR45153.1"/>
    </source>
</evidence>
<reference evidence="2 3" key="1">
    <citation type="submission" date="2017-07" db="EMBL/GenBank/DDBJ databases">
        <title>First draft Genome Sequence of Nocardia cerradoensis isolated from human infection.</title>
        <authorList>
            <person name="Carrasco G."/>
        </authorList>
    </citation>
    <scope>NUCLEOTIDE SEQUENCE [LARGE SCALE GENOMIC DNA]</scope>
    <source>
        <strain evidence="2 3">CNM20130759</strain>
    </source>
</reference>
<dbReference type="PANTHER" id="PTHR33371">
    <property type="entry name" value="INTERMEMBRANE PHOSPHOLIPID TRANSPORT SYSTEM BINDING PROTEIN MLAD-RELATED"/>
    <property type="match status" value="1"/>
</dbReference>
<dbReference type="InterPro" id="IPR052336">
    <property type="entry name" value="MlaD_Phospholipid_Transporter"/>
</dbReference>
<keyword evidence="3" id="KW-1185">Reference proteome</keyword>
<evidence type="ECO:0000259" key="1">
    <source>
        <dbReference type="Pfam" id="PF02470"/>
    </source>
</evidence>
<dbReference type="RefSeq" id="WP_223273450.1">
    <property type="nucleotide sequence ID" value="NZ_NGAF01000005.1"/>
</dbReference>
<dbReference type="EMBL" id="NGAF01000005">
    <property type="protein sequence ID" value="OXR45153.1"/>
    <property type="molecule type" value="Genomic_DNA"/>
</dbReference>
<accession>A0A231H814</accession>
<dbReference type="AlphaFoldDB" id="A0A231H814"/>
<dbReference type="Pfam" id="PF02470">
    <property type="entry name" value="MlaD"/>
    <property type="match status" value="1"/>
</dbReference>
<dbReference type="Proteomes" id="UP000215506">
    <property type="component" value="Unassembled WGS sequence"/>
</dbReference>
<gene>
    <name evidence="2" type="ORF">B7C42_03110</name>
</gene>
<dbReference type="PANTHER" id="PTHR33371:SF16">
    <property type="entry name" value="MCE-FAMILY PROTEIN MCE3F"/>
    <property type="match status" value="1"/>
</dbReference>
<protein>
    <recommendedName>
        <fullName evidence="1">Mce/MlaD domain-containing protein</fullName>
    </recommendedName>
</protein>